<reference evidence="2 3" key="1">
    <citation type="submission" date="2019-06" db="EMBL/GenBank/DDBJ databases">
        <title>YIM 131921 draft genome.</title>
        <authorList>
            <person name="Jiang L."/>
        </authorList>
    </citation>
    <scope>NUCLEOTIDE SEQUENCE [LARGE SCALE GENOMIC DNA]</scope>
    <source>
        <strain evidence="2 3">YIM 131921</strain>
    </source>
</reference>
<keyword evidence="2" id="KW-0378">Hydrolase</keyword>
<feature type="domain" description="AB hydrolase-1" evidence="1">
    <location>
        <begin position="27"/>
        <end position="262"/>
    </location>
</feature>
<evidence type="ECO:0000313" key="3">
    <source>
        <dbReference type="Proteomes" id="UP000305887"/>
    </source>
</evidence>
<dbReference type="InterPro" id="IPR050266">
    <property type="entry name" value="AB_hydrolase_sf"/>
</dbReference>
<dbReference type="EMBL" id="VDFU01000014">
    <property type="protein sequence ID" value="TNC48969.1"/>
    <property type="molecule type" value="Genomic_DNA"/>
</dbReference>
<sequence length="280" mass="30533">MSYALAGDGARLFYTDEGAGLPVLALAGLTRNGGDFDHLAPHLTNVRLIRLDARGRGRSDWTGPSTYSIPQEAADVVSLLDHLNLPKVAILGTSRGGLVAMGLAATARDRLLGVALNDVGPVIEAKGLGVIAGYLGRRPAQPTWEEAARTRAKLWTHFRDVPHERWLHEVRNHYEETPHGLLLRYDPRLRDAFLPDEGAPLPDLWPFFDLLAGLPLAVIRGETSDILSPETFAEMQRRRPDMVGTEVPGRGHVPFLDEPESLSAIRAWLDLCRGAAAAPA</sequence>
<dbReference type="GO" id="GO:0047372">
    <property type="term" value="F:monoacylglycerol lipase activity"/>
    <property type="evidence" value="ECO:0007669"/>
    <property type="project" value="TreeGrafter"/>
</dbReference>
<proteinExistence type="predicted"/>
<dbReference type="GO" id="GO:0016020">
    <property type="term" value="C:membrane"/>
    <property type="evidence" value="ECO:0007669"/>
    <property type="project" value="TreeGrafter"/>
</dbReference>
<dbReference type="OrthoDB" id="9791366at2"/>
<protein>
    <submittedName>
        <fullName evidence="2">Alpha/beta hydrolase</fullName>
    </submittedName>
</protein>
<dbReference type="PANTHER" id="PTHR43798:SF33">
    <property type="entry name" value="HYDROLASE, PUTATIVE (AFU_ORTHOLOGUE AFUA_2G14860)-RELATED"/>
    <property type="match status" value="1"/>
</dbReference>
<dbReference type="GO" id="GO:0046464">
    <property type="term" value="P:acylglycerol catabolic process"/>
    <property type="evidence" value="ECO:0007669"/>
    <property type="project" value="TreeGrafter"/>
</dbReference>
<dbReference type="PANTHER" id="PTHR43798">
    <property type="entry name" value="MONOACYLGLYCEROL LIPASE"/>
    <property type="match status" value="1"/>
</dbReference>
<comment type="caution">
    <text evidence="2">The sequence shown here is derived from an EMBL/GenBank/DDBJ whole genome shotgun (WGS) entry which is preliminary data.</text>
</comment>
<evidence type="ECO:0000313" key="2">
    <source>
        <dbReference type="EMBL" id="TNC48969.1"/>
    </source>
</evidence>
<evidence type="ECO:0000259" key="1">
    <source>
        <dbReference type="Pfam" id="PF12697"/>
    </source>
</evidence>
<keyword evidence="3" id="KW-1185">Reference proteome</keyword>
<name>A0A5C4MW67_9RHOB</name>
<dbReference type="Gene3D" id="3.40.50.1820">
    <property type="entry name" value="alpha/beta hydrolase"/>
    <property type="match status" value="1"/>
</dbReference>
<organism evidence="2 3">
    <name type="scientific">Rubellimicrobium rubrum</name>
    <dbReference type="NCBI Taxonomy" id="2585369"/>
    <lineage>
        <taxon>Bacteria</taxon>
        <taxon>Pseudomonadati</taxon>
        <taxon>Pseudomonadota</taxon>
        <taxon>Alphaproteobacteria</taxon>
        <taxon>Rhodobacterales</taxon>
        <taxon>Roseobacteraceae</taxon>
        <taxon>Rubellimicrobium</taxon>
    </lineage>
</organism>
<gene>
    <name evidence="2" type="ORF">FHG66_12420</name>
</gene>
<accession>A0A5C4MW67</accession>
<dbReference type="AlphaFoldDB" id="A0A5C4MW67"/>
<dbReference type="SUPFAM" id="SSF53474">
    <property type="entry name" value="alpha/beta-Hydrolases"/>
    <property type="match status" value="1"/>
</dbReference>
<dbReference type="InterPro" id="IPR000073">
    <property type="entry name" value="AB_hydrolase_1"/>
</dbReference>
<dbReference type="InterPro" id="IPR029058">
    <property type="entry name" value="AB_hydrolase_fold"/>
</dbReference>
<dbReference type="Pfam" id="PF12697">
    <property type="entry name" value="Abhydrolase_6"/>
    <property type="match status" value="1"/>
</dbReference>
<dbReference type="RefSeq" id="WP_139077225.1">
    <property type="nucleotide sequence ID" value="NZ_VDFU01000014.1"/>
</dbReference>
<dbReference type="Proteomes" id="UP000305887">
    <property type="component" value="Unassembled WGS sequence"/>
</dbReference>